<dbReference type="OrthoDB" id="5204190at2759"/>
<proteinExistence type="predicted"/>
<dbReference type="SUPFAM" id="SSF103473">
    <property type="entry name" value="MFS general substrate transporter"/>
    <property type="match status" value="1"/>
</dbReference>
<dbReference type="Gene3D" id="1.20.1250.20">
    <property type="entry name" value="MFS general substrate transporter like domains"/>
    <property type="match status" value="1"/>
</dbReference>
<dbReference type="PANTHER" id="PTHR23507">
    <property type="entry name" value="ZGC:174356"/>
    <property type="match status" value="1"/>
</dbReference>
<feature type="transmembrane region" description="Helical" evidence="6">
    <location>
        <begin position="353"/>
        <end position="378"/>
    </location>
</feature>
<dbReference type="InterPro" id="IPR036259">
    <property type="entry name" value="MFS_trans_sf"/>
</dbReference>
<dbReference type="EMBL" id="CM003155">
    <property type="protein sequence ID" value="KIS67013.1"/>
    <property type="molecule type" value="Genomic_DNA"/>
</dbReference>
<organism evidence="7 8">
    <name type="scientific">Mycosarcoma maydis</name>
    <name type="common">Corn smut fungus</name>
    <name type="synonym">Ustilago maydis</name>
    <dbReference type="NCBI Taxonomy" id="5270"/>
    <lineage>
        <taxon>Eukaryota</taxon>
        <taxon>Fungi</taxon>
        <taxon>Dikarya</taxon>
        <taxon>Basidiomycota</taxon>
        <taxon>Ustilaginomycotina</taxon>
        <taxon>Ustilaginomycetes</taxon>
        <taxon>Ustilaginales</taxon>
        <taxon>Ustilaginaceae</taxon>
        <taxon>Mycosarcoma</taxon>
    </lineage>
</organism>
<evidence type="ECO:0000313" key="8">
    <source>
        <dbReference type="Proteomes" id="UP000000561"/>
    </source>
</evidence>
<dbReference type="GeneID" id="23565584"/>
<dbReference type="PANTHER" id="PTHR23507:SF1">
    <property type="entry name" value="FI18259P1-RELATED"/>
    <property type="match status" value="1"/>
</dbReference>
<feature type="region of interest" description="Disordered" evidence="5">
    <location>
        <begin position="1"/>
        <end position="28"/>
    </location>
</feature>
<dbReference type="GO" id="GO:0016020">
    <property type="term" value="C:membrane"/>
    <property type="evidence" value="ECO:0000318"/>
    <property type="project" value="GO_Central"/>
</dbReference>
<protein>
    <recommendedName>
        <fullName evidence="9">Major facilitator superfamily (MFS) profile domain-containing protein</fullName>
    </recommendedName>
</protein>
<gene>
    <name evidence="7" type="ORF">UMAG_05795</name>
</gene>
<keyword evidence="2 6" id="KW-0812">Transmembrane</keyword>
<evidence type="ECO:0000256" key="4">
    <source>
        <dbReference type="ARBA" id="ARBA00023136"/>
    </source>
</evidence>
<evidence type="ECO:0000256" key="6">
    <source>
        <dbReference type="SAM" id="Phobius"/>
    </source>
</evidence>
<keyword evidence="4 6" id="KW-0472">Membrane</keyword>
<feature type="transmembrane region" description="Helical" evidence="6">
    <location>
        <begin position="398"/>
        <end position="420"/>
    </location>
</feature>
<reference evidence="7 8" key="1">
    <citation type="journal article" date="2006" name="Nature">
        <title>Insights from the genome of the biotrophic fungal plant pathogen Ustilago maydis.</title>
        <authorList>
            <person name="Kamper J."/>
            <person name="Kahmann R."/>
            <person name="Bolker M."/>
            <person name="Ma L.J."/>
            <person name="Brefort T."/>
            <person name="Saville B.J."/>
            <person name="Banuett F."/>
            <person name="Kronstad J.W."/>
            <person name="Gold S.E."/>
            <person name="Muller O."/>
            <person name="Perlin M.H."/>
            <person name="Wosten H.A."/>
            <person name="de Vries R."/>
            <person name="Ruiz-Herrera J."/>
            <person name="Reynaga-Pena C.G."/>
            <person name="Snetselaar K."/>
            <person name="McCann M."/>
            <person name="Perez-Martin J."/>
            <person name="Feldbrugge M."/>
            <person name="Basse C.W."/>
            <person name="Steinberg G."/>
            <person name="Ibeas J.I."/>
            <person name="Holloman W."/>
            <person name="Guzman P."/>
            <person name="Farman M."/>
            <person name="Stajich J.E."/>
            <person name="Sentandreu R."/>
            <person name="Gonzalez-Prieto J.M."/>
            <person name="Kennell J.C."/>
            <person name="Molina L."/>
            <person name="Schirawski J."/>
            <person name="Mendoza-Mendoza A."/>
            <person name="Greilinger D."/>
            <person name="Munch K."/>
            <person name="Rossel N."/>
            <person name="Scherer M."/>
            <person name="Vranes M."/>
            <person name="Ladendorf O."/>
            <person name="Vincon V."/>
            <person name="Fuchs U."/>
            <person name="Sandrock B."/>
            <person name="Meng S."/>
            <person name="Ho E.C."/>
            <person name="Cahill M.J."/>
            <person name="Boyce K.J."/>
            <person name="Klose J."/>
            <person name="Klosterman S.J."/>
            <person name="Deelstra H.J."/>
            <person name="Ortiz-Castellanos L."/>
            <person name="Li W."/>
            <person name="Sanchez-Alonso P."/>
            <person name="Schreier P.H."/>
            <person name="Hauser-Hahn I."/>
            <person name="Vaupel M."/>
            <person name="Koopmann E."/>
            <person name="Friedrich G."/>
            <person name="Voss H."/>
            <person name="Schluter T."/>
            <person name="Margolis J."/>
            <person name="Platt D."/>
            <person name="Swimmer C."/>
            <person name="Gnirke A."/>
            <person name="Chen F."/>
            <person name="Vysotskaia V."/>
            <person name="Mannhaupt G."/>
            <person name="Guldener U."/>
            <person name="Munsterkotter M."/>
            <person name="Haase D."/>
            <person name="Oesterheld M."/>
            <person name="Mewes H.W."/>
            <person name="Mauceli E.W."/>
            <person name="DeCaprio D."/>
            <person name="Wade C.M."/>
            <person name="Butler J."/>
            <person name="Young S."/>
            <person name="Jaffe D.B."/>
            <person name="Calvo S."/>
            <person name="Nusbaum C."/>
            <person name="Galagan J."/>
            <person name="Birren B.W."/>
        </authorList>
    </citation>
    <scope>NUCLEOTIDE SEQUENCE [LARGE SCALE GENOMIC DNA]</scope>
    <source>
        <strain evidence="8">DSM 14603 / FGSC 9021 / UM521</strain>
    </source>
</reference>
<evidence type="ECO:0000256" key="2">
    <source>
        <dbReference type="ARBA" id="ARBA00022692"/>
    </source>
</evidence>
<feature type="transmembrane region" description="Helical" evidence="6">
    <location>
        <begin position="494"/>
        <end position="515"/>
    </location>
</feature>
<evidence type="ECO:0000313" key="7">
    <source>
        <dbReference type="EMBL" id="KIS67013.1"/>
    </source>
</evidence>
<name>A0A0D1CJD8_MYCMD</name>
<feature type="transmembrane region" description="Helical" evidence="6">
    <location>
        <begin position="133"/>
        <end position="154"/>
    </location>
</feature>
<keyword evidence="3 6" id="KW-1133">Transmembrane helix</keyword>
<dbReference type="VEuPathDB" id="FungiDB:UMAG_05795"/>
<evidence type="ECO:0000256" key="1">
    <source>
        <dbReference type="ARBA" id="ARBA00004141"/>
    </source>
</evidence>
<feature type="transmembrane region" description="Helical" evidence="6">
    <location>
        <begin position="100"/>
        <end position="124"/>
    </location>
</feature>
<keyword evidence="8" id="KW-1185">Reference proteome</keyword>
<feature type="transmembrane region" description="Helical" evidence="6">
    <location>
        <begin position="174"/>
        <end position="202"/>
    </location>
</feature>
<feature type="transmembrane region" description="Helical" evidence="6">
    <location>
        <begin position="245"/>
        <end position="266"/>
    </location>
</feature>
<feature type="transmembrane region" description="Helical" evidence="6">
    <location>
        <begin position="214"/>
        <end position="233"/>
    </location>
</feature>
<dbReference type="RefSeq" id="XP_011391522.1">
    <property type="nucleotide sequence ID" value="XM_011393220.1"/>
</dbReference>
<dbReference type="GO" id="GO:0022857">
    <property type="term" value="F:transmembrane transporter activity"/>
    <property type="evidence" value="ECO:0000318"/>
    <property type="project" value="GO_Central"/>
</dbReference>
<comment type="subcellular location">
    <subcellularLocation>
        <location evidence="1">Membrane</location>
        <topology evidence="1">Multi-pass membrane protein</topology>
    </subcellularLocation>
</comment>
<evidence type="ECO:0000256" key="5">
    <source>
        <dbReference type="SAM" id="MobiDB-lite"/>
    </source>
</evidence>
<accession>A0A0D1CJD8</accession>
<sequence length="518" mass="55816">MLQRTNDGENEALLSRRPSHQESDDAEVAQPGEIVANLTPLIMVFAINGLATIADYVGSTTIIELMHALSCAEHHGESLSSIQSGHNCHLTQVDERFSNVFAYSISLNSFASCISALVICPLVIKHLGRERSLLAAAMLNALNSWFVTYFTGRIRLQAQSDGPRDGWHPSPTLSIHMLLFDAVLSGLMGCGTLLSIVSNTIILDWVPSQLRATWLARLTASVSAGMLLSTLILQSLDLETGSDLVINLLPLRIGATVSVATILLSLTIPRLPLNPSAAPAALSSLDDPLHPPRHGASFWIELRGACTPFRLLSSSSNLTKMLVASMMTSEIHVATNVYAVYVQSRFNFKAKDLSFLSGSVGLMSWFFLMFLFPTIVAWVRKRRLAAPLSLPDSDSDRILALGSLAMDVISWTLALVAGLWRSVAGMALGLVAFSLSSGASSTIVALATAFLPATASNDDLVALLYTCDSVMRTLGPILNANIYRIGLHLHFPELVFVFTALLSLLTMGLISTVRLPCS</sequence>
<dbReference type="InParanoid" id="A0A0D1CJD8"/>
<dbReference type="KEGG" id="uma:UMAG_05795"/>
<feature type="transmembrane region" description="Helical" evidence="6">
    <location>
        <begin position="427"/>
        <end position="451"/>
    </location>
</feature>
<evidence type="ECO:0008006" key="9">
    <source>
        <dbReference type="Google" id="ProtNLM"/>
    </source>
</evidence>
<dbReference type="Proteomes" id="UP000000561">
    <property type="component" value="Chromosome 16"/>
</dbReference>
<dbReference type="GO" id="GO:0055085">
    <property type="term" value="P:transmembrane transport"/>
    <property type="evidence" value="ECO:0000318"/>
    <property type="project" value="GO_Central"/>
</dbReference>
<dbReference type="AlphaFoldDB" id="A0A0D1CJD8"/>
<evidence type="ECO:0000256" key="3">
    <source>
        <dbReference type="ARBA" id="ARBA00022989"/>
    </source>
</evidence>